<reference evidence="7 8" key="1">
    <citation type="submission" date="2017-05" db="EMBL/GenBank/DDBJ databases">
        <authorList>
            <person name="Varghese N."/>
            <person name="Submissions S."/>
        </authorList>
    </citation>
    <scope>NUCLEOTIDE SEQUENCE [LARGE SCALE GENOMIC DNA]</scope>
    <source>
        <strain evidence="7 8">DSM 26001</strain>
    </source>
</reference>
<evidence type="ECO:0000256" key="1">
    <source>
        <dbReference type="ARBA" id="ARBA00010062"/>
    </source>
</evidence>
<dbReference type="Pfam" id="PF13458">
    <property type="entry name" value="Peripla_BP_6"/>
    <property type="match status" value="1"/>
</dbReference>
<gene>
    <name evidence="7" type="ORF">SAMN06295970_118127</name>
</gene>
<keyword evidence="4" id="KW-0029">Amino-acid transport</keyword>
<comment type="caution">
    <text evidence="7">The sequence shown here is derived from an EMBL/GenBank/DDBJ whole genome shotgun (WGS) entry which is preliminary data.</text>
</comment>
<feature type="chain" id="PRO_5046760265" evidence="5">
    <location>
        <begin position="34"/>
        <end position="399"/>
    </location>
</feature>
<evidence type="ECO:0000313" key="8">
    <source>
        <dbReference type="Proteomes" id="UP001158049"/>
    </source>
</evidence>
<dbReference type="SUPFAM" id="SSF53822">
    <property type="entry name" value="Periplasmic binding protein-like I"/>
    <property type="match status" value="1"/>
</dbReference>
<dbReference type="InterPro" id="IPR028082">
    <property type="entry name" value="Peripla_BP_I"/>
</dbReference>
<evidence type="ECO:0000313" key="7">
    <source>
        <dbReference type="EMBL" id="SMP72841.1"/>
    </source>
</evidence>
<comment type="similarity">
    <text evidence="1">Belongs to the leucine-binding protein family.</text>
</comment>
<dbReference type="EMBL" id="FXUL01000018">
    <property type="protein sequence ID" value="SMP72841.1"/>
    <property type="molecule type" value="Genomic_DNA"/>
</dbReference>
<organism evidence="7 8">
    <name type="scientific">Noviherbaspirillum suwonense</name>
    <dbReference type="NCBI Taxonomy" id="1224511"/>
    <lineage>
        <taxon>Bacteria</taxon>
        <taxon>Pseudomonadati</taxon>
        <taxon>Pseudomonadota</taxon>
        <taxon>Betaproteobacteria</taxon>
        <taxon>Burkholderiales</taxon>
        <taxon>Oxalobacteraceae</taxon>
        <taxon>Noviherbaspirillum</taxon>
    </lineage>
</organism>
<evidence type="ECO:0000259" key="6">
    <source>
        <dbReference type="Pfam" id="PF13458"/>
    </source>
</evidence>
<dbReference type="InterPro" id="IPR051010">
    <property type="entry name" value="BCAA_transport"/>
</dbReference>
<feature type="signal peptide" evidence="5">
    <location>
        <begin position="1"/>
        <end position="33"/>
    </location>
</feature>
<dbReference type="PANTHER" id="PTHR30483">
    <property type="entry name" value="LEUCINE-SPECIFIC-BINDING PROTEIN"/>
    <property type="match status" value="1"/>
</dbReference>
<protein>
    <submittedName>
        <fullName evidence="7">Branched-chain amino acid transport system substrate-binding protein</fullName>
    </submittedName>
</protein>
<accession>A0ABY1QN58</accession>
<proteinExistence type="inferred from homology"/>
<dbReference type="InterPro" id="IPR000709">
    <property type="entry name" value="Leu_Ile_Val-bd"/>
</dbReference>
<evidence type="ECO:0000256" key="3">
    <source>
        <dbReference type="ARBA" id="ARBA00022729"/>
    </source>
</evidence>
<dbReference type="InterPro" id="IPR028081">
    <property type="entry name" value="Leu-bd"/>
</dbReference>
<sequence>MDNRTKEKNMKRRTVNLALLAMLSGLASMPAFAQEALRIGLVAPFSGPYADYGRQMEAGIRTYMKQHGDKVAGRKVELLVRDTTGPSPELSRRLSQELVARDKVDFLAGYGFTPDALAAAPVAQQSKKPMVIMNAAGSVITTKSDYITRVSMTIAQNSAPMATWALKNKIRRVVTVVGDYAPGIDAETSFKTTFSRGGGEIVETIRVPLRSPDMAPYIQRVKDAKPDAVFLWVPSGEHSVSFMKNYSERGLAATGIRIIGTGDLTDEAMLPALGDATLGAITAFHYSAAHDTPENKAFVKLFQEVNPKVGQPNFMGVAGYDGMAAMAEVTKKLNGVIDGDKAMAVFRGMKLASPRGPLAIDLETRDVTQTVYIRKVEKVNGTLANVEFDKFVDVKDPGK</sequence>
<keyword evidence="2" id="KW-0813">Transport</keyword>
<evidence type="ECO:0000256" key="2">
    <source>
        <dbReference type="ARBA" id="ARBA00022448"/>
    </source>
</evidence>
<evidence type="ECO:0000256" key="5">
    <source>
        <dbReference type="SAM" id="SignalP"/>
    </source>
</evidence>
<dbReference type="Gene3D" id="3.40.50.2300">
    <property type="match status" value="2"/>
</dbReference>
<dbReference type="PRINTS" id="PR00337">
    <property type="entry name" value="LEUILEVALBP"/>
</dbReference>
<keyword evidence="8" id="KW-1185">Reference proteome</keyword>
<name>A0ABY1QN58_9BURK</name>
<dbReference type="PANTHER" id="PTHR30483:SF6">
    <property type="entry name" value="PERIPLASMIC BINDING PROTEIN OF ABC TRANSPORTER FOR NATURAL AMINO ACIDS"/>
    <property type="match status" value="1"/>
</dbReference>
<evidence type="ECO:0000256" key="4">
    <source>
        <dbReference type="ARBA" id="ARBA00022970"/>
    </source>
</evidence>
<feature type="domain" description="Leucine-binding protein" evidence="6">
    <location>
        <begin position="37"/>
        <end position="377"/>
    </location>
</feature>
<dbReference type="Proteomes" id="UP001158049">
    <property type="component" value="Unassembled WGS sequence"/>
</dbReference>
<dbReference type="CDD" id="cd20013">
    <property type="entry name" value="PBP1_RPA0985_benzoate-like"/>
    <property type="match status" value="1"/>
</dbReference>
<keyword evidence="3 5" id="KW-0732">Signal</keyword>